<sequence>MAKHILLCVTFAVLISVVTSTYYSVADDADLPWYYSARFLPTDIKERDSKSLQKFVKPSERQLEKRPTRTEVPSRANDEPSSPTLISTDSHTGDYINASLHNSSSHQGNSSVPTLLLLKHFRKQPLSVLPQPTVISSEEVMGTGVPHPRLPARFVDTSALIRKSADEKPHANSSANHDILPHVSSNVQSISFPAKVDSNSPQETMKKETLLNGNGDSFRRKDGNNTTYHKLNFHSFGQPTITNSSKIYTSAYNDFRSTQRPHLPLRHSNTQKINVGTPGLTGLLVPDSQNSHLLKILELLRKRNKGGFLDFTPTTEPTNVVVTTYSPPDKRYQYFNSLKDVSSTVRPRHRTVSTVSPSPTFPGTNILRRIIPPLKELNPSPEKRKDYKVSMPHMSLGHPSRLFLEQSNPVWPNNHVHSNQRIYSTAIPGIGQPGLSLLPQVKQQPLEVSRIGLADTYVEGNETSGNPGAIKSRTSTERSTMDRLDLASLRTPLGTDESINTAAGTTATVTFGSDGGNLMHLVTASPVDKESLIIDMFQQVLRDDETKPNPLVKQLHNRFENQVESLQLNAAESPAFAFLFYFLVPFIIIAIVTFTLMGVAPQYVGLTGLLIPLVVMASLTNPGSRSGRRKRKRRIRESSSGESSNYNDITDLEMEDAHFDFLRHMEIFERSYLGG</sequence>
<feature type="region of interest" description="Disordered" evidence="1">
    <location>
        <begin position="622"/>
        <end position="647"/>
    </location>
</feature>
<feature type="compositionally biased region" description="Basic and acidic residues" evidence="1">
    <location>
        <begin position="56"/>
        <end position="69"/>
    </location>
</feature>
<feature type="compositionally biased region" description="Polar residues" evidence="1">
    <location>
        <begin position="79"/>
        <end position="90"/>
    </location>
</feature>
<feature type="signal peptide" evidence="3">
    <location>
        <begin position="1"/>
        <end position="20"/>
    </location>
</feature>
<reference evidence="4 5" key="1">
    <citation type="submission" date="2023-11" db="EMBL/GenBank/DDBJ databases">
        <title>Halocaridina rubra genome assembly.</title>
        <authorList>
            <person name="Smith C."/>
        </authorList>
    </citation>
    <scope>NUCLEOTIDE SEQUENCE [LARGE SCALE GENOMIC DNA]</scope>
    <source>
        <strain evidence="4">EP-1</strain>
        <tissue evidence="4">Whole</tissue>
    </source>
</reference>
<keyword evidence="2" id="KW-0812">Transmembrane</keyword>
<gene>
    <name evidence="4" type="ORF">SK128_026659</name>
</gene>
<feature type="region of interest" description="Disordered" evidence="1">
    <location>
        <begin position="56"/>
        <end position="90"/>
    </location>
</feature>
<keyword evidence="5" id="KW-1185">Reference proteome</keyword>
<organism evidence="4 5">
    <name type="scientific">Halocaridina rubra</name>
    <name type="common">Hawaiian red shrimp</name>
    <dbReference type="NCBI Taxonomy" id="373956"/>
    <lineage>
        <taxon>Eukaryota</taxon>
        <taxon>Metazoa</taxon>
        <taxon>Ecdysozoa</taxon>
        <taxon>Arthropoda</taxon>
        <taxon>Crustacea</taxon>
        <taxon>Multicrustacea</taxon>
        <taxon>Malacostraca</taxon>
        <taxon>Eumalacostraca</taxon>
        <taxon>Eucarida</taxon>
        <taxon>Decapoda</taxon>
        <taxon>Pleocyemata</taxon>
        <taxon>Caridea</taxon>
        <taxon>Atyoidea</taxon>
        <taxon>Atyidae</taxon>
        <taxon>Halocaridina</taxon>
    </lineage>
</organism>
<evidence type="ECO:0000256" key="3">
    <source>
        <dbReference type="SAM" id="SignalP"/>
    </source>
</evidence>
<evidence type="ECO:0000313" key="4">
    <source>
        <dbReference type="EMBL" id="KAK7082871.1"/>
    </source>
</evidence>
<dbReference type="EMBL" id="JAXCGZ010003866">
    <property type="protein sequence ID" value="KAK7082871.1"/>
    <property type="molecule type" value="Genomic_DNA"/>
</dbReference>
<feature type="compositionally biased region" description="Basic residues" evidence="1">
    <location>
        <begin position="626"/>
        <end position="635"/>
    </location>
</feature>
<feature type="transmembrane region" description="Helical" evidence="2">
    <location>
        <begin position="575"/>
        <end position="596"/>
    </location>
</feature>
<keyword evidence="3" id="KW-0732">Signal</keyword>
<feature type="region of interest" description="Disordered" evidence="1">
    <location>
        <begin position="459"/>
        <end position="480"/>
    </location>
</feature>
<feature type="chain" id="PRO_5042907438" evidence="3">
    <location>
        <begin position="21"/>
        <end position="675"/>
    </location>
</feature>
<comment type="caution">
    <text evidence="4">The sequence shown here is derived from an EMBL/GenBank/DDBJ whole genome shotgun (WGS) entry which is preliminary data.</text>
</comment>
<evidence type="ECO:0000256" key="1">
    <source>
        <dbReference type="SAM" id="MobiDB-lite"/>
    </source>
</evidence>
<proteinExistence type="predicted"/>
<dbReference type="AlphaFoldDB" id="A0AAN8XHA5"/>
<feature type="transmembrane region" description="Helical" evidence="2">
    <location>
        <begin position="603"/>
        <end position="620"/>
    </location>
</feature>
<dbReference type="Proteomes" id="UP001381693">
    <property type="component" value="Unassembled WGS sequence"/>
</dbReference>
<keyword evidence="2" id="KW-0472">Membrane</keyword>
<protein>
    <submittedName>
        <fullName evidence="4">Uncharacterized protein</fullName>
    </submittedName>
</protein>
<evidence type="ECO:0000313" key="5">
    <source>
        <dbReference type="Proteomes" id="UP001381693"/>
    </source>
</evidence>
<evidence type="ECO:0000256" key="2">
    <source>
        <dbReference type="SAM" id="Phobius"/>
    </source>
</evidence>
<accession>A0AAN8XHA5</accession>
<name>A0AAN8XHA5_HALRR</name>
<keyword evidence="2" id="KW-1133">Transmembrane helix</keyword>